<dbReference type="EMBL" id="JAPEVG010000048">
    <property type="protein sequence ID" value="KAJ8489466.1"/>
    <property type="molecule type" value="Genomic_DNA"/>
</dbReference>
<feature type="region of interest" description="Disordered" evidence="1">
    <location>
        <begin position="154"/>
        <end position="198"/>
    </location>
</feature>
<dbReference type="Proteomes" id="UP001215151">
    <property type="component" value="Unassembled WGS sequence"/>
</dbReference>
<sequence>MQLISMLSGTHPSMLAVLPDPPSDPAAEPGLEEHEDDPEVPAEQVLRRGHREERARDRRPDRAREGLRELCEPVRRPQGGGAWGVVSGEDHDDAEVHPVSVCIAGRHSEKEAGLRERKAAQAGQEQDRRNGRPLARRRLPKRLLSLATQERWRVGALRDEGRERHCGEGRDPREHAEVEHGERAEAPQERGHAELERDRYCAHRGERAADLGGL</sequence>
<organism evidence="2 3">
    <name type="scientific">Trametes cubensis</name>
    <dbReference type="NCBI Taxonomy" id="1111947"/>
    <lineage>
        <taxon>Eukaryota</taxon>
        <taxon>Fungi</taxon>
        <taxon>Dikarya</taxon>
        <taxon>Basidiomycota</taxon>
        <taxon>Agaricomycotina</taxon>
        <taxon>Agaricomycetes</taxon>
        <taxon>Polyporales</taxon>
        <taxon>Polyporaceae</taxon>
        <taxon>Trametes</taxon>
    </lineage>
</organism>
<dbReference type="AlphaFoldDB" id="A0AAD7TZC8"/>
<keyword evidence="3" id="KW-1185">Reference proteome</keyword>
<feature type="compositionally biased region" description="Polar residues" evidence="1">
    <location>
        <begin position="1"/>
        <end position="11"/>
    </location>
</feature>
<evidence type="ECO:0000313" key="3">
    <source>
        <dbReference type="Proteomes" id="UP001215151"/>
    </source>
</evidence>
<reference evidence="2" key="1">
    <citation type="submission" date="2022-11" db="EMBL/GenBank/DDBJ databases">
        <title>Genome Sequence of Cubamyces cubensis.</title>
        <authorList>
            <person name="Buettner E."/>
        </authorList>
    </citation>
    <scope>NUCLEOTIDE SEQUENCE</scope>
    <source>
        <strain evidence="2">MPL-01</strain>
    </source>
</reference>
<feature type="compositionally biased region" description="Basic and acidic residues" evidence="1">
    <location>
        <begin position="107"/>
        <end position="130"/>
    </location>
</feature>
<proteinExistence type="predicted"/>
<comment type="caution">
    <text evidence="2">The sequence shown here is derived from an EMBL/GenBank/DDBJ whole genome shotgun (WGS) entry which is preliminary data.</text>
</comment>
<feature type="compositionally biased region" description="Basic and acidic residues" evidence="1">
    <location>
        <begin position="50"/>
        <end position="75"/>
    </location>
</feature>
<protein>
    <submittedName>
        <fullName evidence="2">Uncharacterized protein</fullName>
    </submittedName>
</protein>
<accession>A0AAD7TZC8</accession>
<evidence type="ECO:0000256" key="1">
    <source>
        <dbReference type="SAM" id="MobiDB-lite"/>
    </source>
</evidence>
<feature type="region of interest" description="Disordered" evidence="1">
    <location>
        <begin position="107"/>
        <end position="142"/>
    </location>
</feature>
<evidence type="ECO:0000313" key="2">
    <source>
        <dbReference type="EMBL" id="KAJ8489466.1"/>
    </source>
</evidence>
<name>A0AAD7TZC8_9APHY</name>
<gene>
    <name evidence="2" type="ORF">ONZ51_g2903</name>
</gene>
<feature type="region of interest" description="Disordered" evidence="1">
    <location>
        <begin position="1"/>
        <end position="92"/>
    </location>
</feature>